<comment type="caution">
    <text evidence="1">The sequence shown here is derived from an EMBL/GenBank/DDBJ whole genome shotgun (WGS) entry which is preliminary data.</text>
</comment>
<dbReference type="RefSeq" id="XP_066708829.1">
    <property type="nucleotide sequence ID" value="XM_066865700.1"/>
</dbReference>
<evidence type="ECO:0000313" key="2">
    <source>
        <dbReference type="Proteomes" id="UP001480595"/>
    </source>
</evidence>
<proteinExistence type="predicted"/>
<name>A0ABR1T5Y4_9PEZI</name>
<sequence length="214" mass="23342">MEKIYAGARQAVVWLGEGVEIPNVSTDAAMDYLVTISKSKGEIESRIGNGVAWKEEYYTKLAGLFGSIDTRPDGWKILGGISFLFTRDCLYEGHEIGVALFWGPSSLHLLDSTKENPPEMPSWVPNLQMLTDDGLRGICYIRGASPEDKVDSSAVGLLFGAAVKHHGKLVKAQMEFSLDESLLTLKGIRIDRVCAVGRQAPKKPEDGALETGSR</sequence>
<evidence type="ECO:0000313" key="1">
    <source>
        <dbReference type="EMBL" id="KAK8041284.1"/>
    </source>
</evidence>
<organism evidence="1 2">
    <name type="scientific">Apiospora phragmitis</name>
    <dbReference type="NCBI Taxonomy" id="2905665"/>
    <lineage>
        <taxon>Eukaryota</taxon>
        <taxon>Fungi</taxon>
        <taxon>Dikarya</taxon>
        <taxon>Ascomycota</taxon>
        <taxon>Pezizomycotina</taxon>
        <taxon>Sordariomycetes</taxon>
        <taxon>Xylariomycetidae</taxon>
        <taxon>Amphisphaeriales</taxon>
        <taxon>Apiosporaceae</taxon>
        <taxon>Apiospora</taxon>
    </lineage>
</organism>
<dbReference type="Proteomes" id="UP001480595">
    <property type="component" value="Unassembled WGS sequence"/>
</dbReference>
<keyword evidence="2" id="KW-1185">Reference proteome</keyword>
<protein>
    <submittedName>
        <fullName evidence="1">Uncharacterized protein</fullName>
    </submittedName>
</protein>
<gene>
    <name evidence="1" type="ORF">PG994_014291</name>
</gene>
<accession>A0ABR1T5Y4</accession>
<dbReference type="EMBL" id="JAQQWL010000015">
    <property type="protein sequence ID" value="KAK8041284.1"/>
    <property type="molecule type" value="Genomic_DNA"/>
</dbReference>
<reference evidence="1 2" key="1">
    <citation type="submission" date="2023-01" db="EMBL/GenBank/DDBJ databases">
        <title>Analysis of 21 Apiospora genomes using comparative genomics revels a genus with tremendous synthesis potential of carbohydrate active enzymes and secondary metabolites.</title>
        <authorList>
            <person name="Sorensen T."/>
        </authorList>
    </citation>
    <scope>NUCLEOTIDE SEQUENCE [LARGE SCALE GENOMIC DNA]</scope>
    <source>
        <strain evidence="1 2">CBS 135458</strain>
    </source>
</reference>
<dbReference type="GeneID" id="92098763"/>